<feature type="transmembrane region" description="Helical" evidence="10">
    <location>
        <begin position="370"/>
        <end position="389"/>
    </location>
</feature>
<keyword evidence="3" id="KW-0050">Antiport</keyword>
<dbReference type="GO" id="GO:0005886">
    <property type="term" value="C:plasma membrane"/>
    <property type="evidence" value="ECO:0007669"/>
    <property type="project" value="UniProtKB-SubCell"/>
</dbReference>
<evidence type="ECO:0000256" key="9">
    <source>
        <dbReference type="ARBA" id="ARBA00031636"/>
    </source>
</evidence>
<dbReference type="EMBL" id="AP026866">
    <property type="protein sequence ID" value="BDS08446.1"/>
    <property type="molecule type" value="Genomic_DNA"/>
</dbReference>
<dbReference type="InterPro" id="IPR002528">
    <property type="entry name" value="MATE_fam"/>
</dbReference>
<sequence>MILCRLETQHGMNSKADEIPPVARSWAGEARATLLLALPLMAGQVGQMLMGVADTVMIGKVGVVPLAASTFANTLLMVPLLFGIGLLTSISIRVSQARGGKRHDEVKDALRHGTWLALGFGVLILLLILSLLPFLDYFGQAEAVVEEAPEYLILTAISMIPAMVAMAWKNYGDALNRPWLPFWILLGGVLFNIWLNWLLIYGHWGLPALGLTGAGWATLISRCVVVLGLFHWQKRAPGVKEWSPKRWWGLWNGTELKKMLALGIPVGLQLVCEVGAFAAGSLMIGSIGVVALAAHQVALTCASTSFMVPLGISMAITVRIGEAAGEGGDSGKLRRILTGGWMYGLLFTGISMVVFILCGRWLAAQIVTEAEVITLAAKLLVIAGVFQLVDGSQVISSSALRGMGDVKIPAWLGAFSYWVVAVPVGAWLAFGRDHGAQGVWWGLALGLCTAAVLLGGRAWRLAGAPHACENSTLSPSVE</sequence>
<evidence type="ECO:0000256" key="8">
    <source>
        <dbReference type="ARBA" id="ARBA00023136"/>
    </source>
</evidence>
<feature type="transmembrane region" description="Helical" evidence="10">
    <location>
        <begin position="73"/>
        <end position="94"/>
    </location>
</feature>
<feature type="transmembrane region" description="Helical" evidence="10">
    <location>
        <begin position="436"/>
        <end position="456"/>
    </location>
</feature>
<protein>
    <recommendedName>
        <fullName evidence="9">Multidrug-efflux transporter</fullName>
    </recommendedName>
</protein>
<dbReference type="GO" id="GO:0006811">
    <property type="term" value="P:monoatomic ion transport"/>
    <property type="evidence" value="ECO:0007669"/>
    <property type="project" value="UniProtKB-KW"/>
</dbReference>
<evidence type="ECO:0000313" key="11">
    <source>
        <dbReference type="EMBL" id="BDS08446.1"/>
    </source>
</evidence>
<feature type="transmembrane region" description="Helical" evidence="10">
    <location>
        <begin position="410"/>
        <end position="430"/>
    </location>
</feature>
<name>A0AAT9FRD6_9BACT</name>
<dbReference type="GO" id="GO:0042910">
    <property type="term" value="F:xenobiotic transmembrane transporter activity"/>
    <property type="evidence" value="ECO:0007669"/>
    <property type="project" value="InterPro"/>
</dbReference>
<dbReference type="InterPro" id="IPR050222">
    <property type="entry name" value="MATE_MdtK"/>
</dbReference>
<comment type="subcellular location">
    <subcellularLocation>
        <location evidence="1">Cell membrane</location>
        <topology evidence="1">Multi-pass membrane protein</topology>
    </subcellularLocation>
</comment>
<dbReference type="GO" id="GO:0015297">
    <property type="term" value="F:antiporter activity"/>
    <property type="evidence" value="ECO:0007669"/>
    <property type="project" value="UniProtKB-KW"/>
</dbReference>
<feature type="transmembrane region" description="Helical" evidence="10">
    <location>
        <begin position="297"/>
        <end position="320"/>
    </location>
</feature>
<dbReference type="PANTHER" id="PTHR43298:SF2">
    <property type="entry name" value="FMN_FAD EXPORTER YEEO-RELATED"/>
    <property type="match status" value="1"/>
</dbReference>
<accession>A0AAT9FRD6</accession>
<evidence type="ECO:0000256" key="10">
    <source>
        <dbReference type="SAM" id="Phobius"/>
    </source>
</evidence>
<evidence type="ECO:0000256" key="1">
    <source>
        <dbReference type="ARBA" id="ARBA00004651"/>
    </source>
</evidence>
<dbReference type="AlphaFoldDB" id="A0AAT9FRD6"/>
<gene>
    <name evidence="11" type="primary">norM_2</name>
    <name evidence="11" type="ORF">NT6N_34860</name>
</gene>
<feature type="transmembrane region" description="Helical" evidence="10">
    <location>
        <begin position="266"/>
        <end position="291"/>
    </location>
</feature>
<dbReference type="InterPro" id="IPR048279">
    <property type="entry name" value="MdtK-like"/>
</dbReference>
<evidence type="ECO:0000256" key="3">
    <source>
        <dbReference type="ARBA" id="ARBA00022449"/>
    </source>
</evidence>
<evidence type="ECO:0000256" key="4">
    <source>
        <dbReference type="ARBA" id="ARBA00022475"/>
    </source>
</evidence>
<feature type="transmembrane region" description="Helical" evidence="10">
    <location>
        <begin position="151"/>
        <end position="168"/>
    </location>
</feature>
<keyword evidence="4" id="KW-1003">Cell membrane</keyword>
<evidence type="ECO:0000256" key="2">
    <source>
        <dbReference type="ARBA" id="ARBA00022448"/>
    </source>
</evidence>
<keyword evidence="2" id="KW-0813">Transport</keyword>
<keyword evidence="7" id="KW-0406">Ion transport</keyword>
<keyword evidence="6 10" id="KW-1133">Transmembrane helix</keyword>
<feature type="transmembrane region" description="Helical" evidence="10">
    <location>
        <begin position="115"/>
        <end position="139"/>
    </location>
</feature>
<dbReference type="KEGG" id="osu:NT6N_34860"/>
<evidence type="ECO:0000256" key="6">
    <source>
        <dbReference type="ARBA" id="ARBA00022989"/>
    </source>
</evidence>
<feature type="transmembrane region" description="Helical" evidence="10">
    <location>
        <begin position="180"/>
        <end position="200"/>
    </location>
</feature>
<organism evidence="11">
    <name type="scientific">Oceaniferula spumae</name>
    <dbReference type="NCBI Taxonomy" id="2979115"/>
    <lineage>
        <taxon>Bacteria</taxon>
        <taxon>Pseudomonadati</taxon>
        <taxon>Verrucomicrobiota</taxon>
        <taxon>Verrucomicrobiia</taxon>
        <taxon>Verrucomicrobiales</taxon>
        <taxon>Verrucomicrobiaceae</taxon>
        <taxon>Oceaniferula</taxon>
    </lineage>
</organism>
<dbReference type="PIRSF" id="PIRSF006603">
    <property type="entry name" value="DinF"/>
    <property type="match status" value="1"/>
</dbReference>
<evidence type="ECO:0000256" key="7">
    <source>
        <dbReference type="ARBA" id="ARBA00023065"/>
    </source>
</evidence>
<dbReference type="Pfam" id="PF01554">
    <property type="entry name" value="MatE"/>
    <property type="match status" value="2"/>
</dbReference>
<keyword evidence="5 10" id="KW-0812">Transmembrane</keyword>
<keyword evidence="8 10" id="KW-0472">Membrane</keyword>
<feature type="transmembrane region" description="Helical" evidence="10">
    <location>
        <begin position="341"/>
        <end position="364"/>
    </location>
</feature>
<dbReference type="PANTHER" id="PTHR43298">
    <property type="entry name" value="MULTIDRUG RESISTANCE PROTEIN NORM-RELATED"/>
    <property type="match status" value="1"/>
</dbReference>
<evidence type="ECO:0000256" key="5">
    <source>
        <dbReference type="ARBA" id="ARBA00022692"/>
    </source>
</evidence>
<proteinExistence type="predicted"/>
<feature type="transmembrane region" description="Helical" evidence="10">
    <location>
        <begin position="34"/>
        <end position="53"/>
    </location>
</feature>
<reference evidence="11" key="1">
    <citation type="submission" date="2024-07" db="EMBL/GenBank/DDBJ databases">
        <title>Complete genome sequence of Verrucomicrobiaceae bacterium NT6N.</title>
        <authorList>
            <person name="Huang C."/>
            <person name="Takami H."/>
            <person name="Hamasaki K."/>
        </authorList>
    </citation>
    <scope>NUCLEOTIDE SEQUENCE</scope>
    <source>
        <strain evidence="11">NT6N</strain>
    </source>
</reference>
<dbReference type="CDD" id="cd13131">
    <property type="entry name" value="MATE_NorM_like"/>
    <property type="match status" value="1"/>
</dbReference>
<dbReference type="NCBIfam" id="TIGR00797">
    <property type="entry name" value="matE"/>
    <property type="match status" value="1"/>
</dbReference>